<proteinExistence type="inferred from homology"/>
<evidence type="ECO:0000256" key="3">
    <source>
        <dbReference type="ARBA" id="ARBA00022448"/>
    </source>
</evidence>
<comment type="similarity">
    <text evidence="2">Belongs to the bacterial solute-binding protein 5 family.</text>
</comment>
<reference evidence="7" key="1">
    <citation type="submission" date="2021-06" db="EMBL/GenBank/DDBJ databases">
        <title>New haloarchaea isolates fom saline soil.</title>
        <authorList>
            <person name="Duran-Viseras A."/>
            <person name="Sanchez-Porro C.S."/>
            <person name="Ventosa A."/>
        </authorList>
    </citation>
    <scope>NUCLEOTIDE SEQUENCE</scope>
    <source>
        <strain evidence="7">JCM 18369</strain>
    </source>
</reference>
<feature type="compositionally biased region" description="Low complexity" evidence="5">
    <location>
        <begin position="38"/>
        <end position="54"/>
    </location>
</feature>
<dbReference type="EMBL" id="JAHQXE010000004">
    <property type="protein sequence ID" value="MBV0902950.1"/>
    <property type="molecule type" value="Genomic_DNA"/>
</dbReference>
<dbReference type="AlphaFoldDB" id="A0AA41KCX8"/>
<name>A0AA41KCX8_9EURY</name>
<dbReference type="InterPro" id="IPR000914">
    <property type="entry name" value="SBP_5_dom"/>
</dbReference>
<keyword evidence="8" id="KW-1185">Reference proteome</keyword>
<keyword evidence="3" id="KW-0813">Transport</keyword>
<feature type="compositionally biased region" description="Polar residues" evidence="5">
    <location>
        <begin position="507"/>
        <end position="530"/>
    </location>
</feature>
<dbReference type="SUPFAM" id="SSF53850">
    <property type="entry name" value="Periplasmic binding protein-like II"/>
    <property type="match status" value="1"/>
</dbReference>
<dbReference type="GO" id="GO:1904680">
    <property type="term" value="F:peptide transmembrane transporter activity"/>
    <property type="evidence" value="ECO:0007669"/>
    <property type="project" value="TreeGrafter"/>
</dbReference>
<evidence type="ECO:0000256" key="2">
    <source>
        <dbReference type="ARBA" id="ARBA00005695"/>
    </source>
</evidence>
<organism evidence="7 8">
    <name type="scientific">Haloarcula salina</name>
    <dbReference type="NCBI Taxonomy" id="1429914"/>
    <lineage>
        <taxon>Archaea</taxon>
        <taxon>Methanobacteriati</taxon>
        <taxon>Methanobacteriota</taxon>
        <taxon>Stenosarchaea group</taxon>
        <taxon>Halobacteria</taxon>
        <taxon>Halobacteriales</taxon>
        <taxon>Haloarculaceae</taxon>
        <taxon>Haloarcula</taxon>
    </lineage>
</organism>
<gene>
    <name evidence="7" type="ORF">KTS37_14240</name>
</gene>
<dbReference type="PANTHER" id="PTHR30290">
    <property type="entry name" value="PERIPLASMIC BINDING COMPONENT OF ABC TRANSPORTER"/>
    <property type="match status" value="1"/>
</dbReference>
<feature type="domain" description="Solute-binding protein family 5" evidence="6">
    <location>
        <begin position="104"/>
        <end position="482"/>
    </location>
</feature>
<evidence type="ECO:0000256" key="5">
    <source>
        <dbReference type="SAM" id="MobiDB-lite"/>
    </source>
</evidence>
<dbReference type="PANTHER" id="PTHR30290:SF10">
    <property type="entry name" value="PERIPLASMIC OLIGOPEPTIDE-BINDING PROTEIN-RELATED"/>
    <property type="match status" value="1"/>
</dbReference>
<sequence length="608" mass="67201">MSENKSAEYSDKLDRRKFVSLVGATGVAALAGCGGSSSGSDGSDGANGTSGSGDQVADVTHVGYTNQVPTQIQYNPSNPTSYAQISQYLLFDRFANFNFSRGGFVPYLIQDWELQNDQNRFVLTLREGVTWEDGDSVTAADVATQLRLSMLSGGAIARYTDDIITEDEQTVVLNLSTQVNPRIIEFNVLGQRFMTQKQEIFQKYVDKFDGDEEAAAKQLRSFKYTDVVASGPFTLEEQANQQLLLSRRDDHPDSENINFQNYSFRYLDGNTAVHQAIGAMNVDSVFSVFAPPNVVESFSDAVQMETVPSKWGYGLVPNHDHEHAGDRAVRQAIAHVLDRKTIVQNVGHTLKKVPPIPVGIPSDDQKRWLEDAYSDFEDYGPESMQTEKAAQILREAGYSKQNGTWVDSDGTAVKLPVTVPSGWSDWITATQTIVDQFNEFGFDASVDSRNFSSLLGTAWPNSDFVLSAGGWLPGGGRAAFPYFSLQHQLIENFRGFTYNYGPAASSRGGTQSDVTVPSRTGSGSMTTNPNERLTTLSETVDEQKTRDIIVEQAWVTNVDLPMIPVMEKQEQTFLTTDQWDVPEQNAVVSQVRWACTWLPRQGELKYSG</sequence>
<comment type="subcellular location">
    <subcellularLocation>
        <location evidence="1">Cell envelope</location>
    </subcellularLocation>
</comment>
<evidence type="ECO:0000256" key="4">
    <source>
        <dbReference type="ARBA" id="ARBA00022729"/>
    </source>
</evidence>
<evidence type="ECO:0000313" key="8">
    <source>
        <dbReference type="Proteomes" id="UP001166304"/>
    </source>
</evidence>
<dbReference type="Gene3D" id="3.40.190.10">
    <property type="entry name" value="Periplasmic binding protein-like II"/>
    <property type="match status" value="1"/>
</dbReference>
<accession>A0AA41KCX8</accession>
<keyword evidence="4" id="KW-0732">Signal</keyword>
<dbReference type="InterPro" id="IPR039424">
    <property type="entry name" value="SBP_5"/>
</dbReference>
<comment type="caution">
    <text evidence="7">The sequence shown here is derived from an EMBL/GenBank/DDBJ whole genome shotgun (WGS) entry which is preliminary data.</text>
</comment>
<feature type="region of interest" description="Disordered" evidence="5">
    <location>
        <begin position="34"/>
        <end position="57"/>
    </location>
</feature>
<dbReference type="PROSITE" id="PS51257">
    <property type="entry name" value="PROKAR_LIPOPROTEIN"/>
    <property type="match status" value="1"/>
</dbReference>
<evidence type="ECO:0000313" key="7">
    <source>
        <dbReference type="EMBL" id="MBV0902950.1"/>
    </source>
</evidence>
<protein>
    <submittedName>
        <fullName evidence="7">ABC transporter substrate-binding protein</fullName>
    </submittedName>
</protein>
<dbReference type="GO" id="GO:0015833">
    <property type="term" value="P:peptide transport"/>
    <property type="evidence" value="ECO:0007669"/>
    <property type="project" value="TreeGrafter"/>
</dbReference>
<dbReference type="Pfam" id="PF00496">
    <property type="entry name" value="SBP_bac_5"/>
    <property type="match status" value="1"/>
</dbReference>
<dbReference type="Gene3D" id="3.10.105.10">
    <property type="entry name" value="Dipeptide-binding Protein, Domain 3"/>
    <property type="match status" value="1"/>
</dbReference>
<feature type="region of interest" description="Disordered" evidence="5">
    <location>
        <begin position="504"/>
        <end position="530"/>
    </location>
</feature>
<dbReference type="Proteomes" id="UP001166304">
    <property type="component" value="Unassembled WGS sequence"/>
</dbReference>
<dbReference type="RefSeq" id="WP_162414506.1">
    <property type="nucleotide sequence ID" value="NZ_JAHQXE010000004.1"/>
</dbReference>
<evidence type="ECO:0000259" key="6">
    <source>
        <dbReference type="Pfam" id="PF00496"/>
    </source>
</evidence>
<evidence type="ECO:0000256" key="1">
    <source>
        <dbReference type="ARBA" id="ARBA00004196"/>
    </source>
</evidence>